<dbReference type="EMBL" id="JARIHO010000066">
    <property type="protein sequence ID" value="KAJ7314604.1"/>
    <property type="molecule type" value="Genomic_DNA"/>
</dbReference>
<evidence type="ECO:0000256" key="1">
    <source>
        <dbReference type="SAM" id="MobiDB-lite"/>
    </source>
</evidence>
<reference evidence="4" key="1">
    <citation type="submission" date="2023-03" db="EMBL/GenBank/DDBJ databases">
        <title>Massive genome expansion in bonnet fungi (Mycena s.s.) driven by repeated elements and novel gene families across ecological guilds.</title>
        <authorList>
            <consortium name="Lawrence Berkeley National Laboratory"/>
            <person name="Harder C.B."/>
            <person name="Miyauchi S."/>
            <person name="Viragh M."/>
            <person name="Kuo A."/>
            <person name="Thoen E."/>
            <person name="Andreopoulos B."/>
            <person name="Lu D."/>
            <person name="Skrede I."/>
            <person name="Drula E."/>
            <person name="Henrissat B."/>
            <person name="Morin E."/>
            <person name="Kohler A."/>
            <person name="Barry K."/>
            <person name="LaButti K."/>
            <person name="Morin E."/>
            <person name="Salamov A."/>
            <person name="Lipzen A."/>
            <person name="Mereny Z."/>
            <person name="Hegedus B."/>
            <person name="Baldrian P."/>
            <person name="Stursova M."/>
            <person name="Weitz H."/>
            <person name="Taylor A."/>
            <person name="Grigoriev I.V."/>
            <person name="Nagy L.G."/>
            <person name="Martin F."/>
            <person name="Kauserud H."/>
        </authorList>
    </citation>
    <scope>NUCLEOTIDE SEQUENCE</scope>
    <source>
        <strain evidence="4">CBHHK002</strain>
    </source>
</reference>
<feature type="transmembrane region" description="Helical" evidence="2">
    <location>
        <begin position="245"/>
        <end position="263"/>
    </location>
</feature>
<feature type="transmembrane region" description="Helical" evidence="2">
    <location>
        <begin position="170"/>
        <end position="192"/>
    </location>
</feature>
<evidence type="ECO:0000313" key="4">
    <source>
        <dbReference type="EMBL" id="KAJ7314604.1"/>
    </source>
</evidence>
<name>A0AAD6ZB22_9AGAR</name>
<keyword evidence="2" id="KW-1133">Transmembrane helix</keyword>
<dbReference type="InterPro" id="IPR045339">
    <property type="entry name" value="DUF6534"/>
</dbReference>
<feature type="compositionally biased region" description="Basic and acidic residues" evidence="1">
    <location>
        <begin position="301"/>
        <end position="314"/>
    </location>
</feature>
<dbReference type="PANTHER" id="PTHR40465">
    <property type="entry name" value="CHROMOSOME 1, WHOLE GENOME SHOTGUN SEQUENCE"/>
    <property type="match status" value="1"/>
</dbReference>
<feature type="domain" description="DUF6534" evidence="3">
    <location>
        <begin position="178"/>
        <end position="273"/>
    </location>
</feature>
<dbReference type="Pfam" id="PF20152">
    <property type="entry name" value="DUF6534"/>
    <property type="match status" value="1"/>
</dbReference>
<dbReference type="Proteomes" id="UP001218218">
    <property type="component" value="Unassembled WGS sequence"/>
</dbReference>
<organism evidence="4 5">
    <name type="scientific">Mycena albidolilacea</name>
    <dbReference type="NCBI Taxonomy" id="1033008"/>
    <lineage>
        <taxon>Eukaryota</taxon>
        <taxon>Fungi</taxon>
        <taxon>Dikarya</taxon>
        <taxon>Basidiomycota</taxon>
        <taxon>Agaricomycotina</taxon>
        <taxon>Agaricomycetes</taxon>
        <taxon>Agaricomycetidae</taxon>
        <taxon>Agaricales</taxon>
        <taxon>Marasmiineae</taxon>
        <taxon>Mycenaceae</taxon>
        <taxon>Mycena</taxon>
    </lineage>
</organism>
<feature type="transmembrane region" description="Helical" evidence="2">
    <location>
        <begin position="60"/>
        <end position="82"/>
    </location>
</feature>
<protein>
    <recommendedName>
        <fullName evidence="3">DUF6534 domain-containing protein</fullName>
    </recommendedName>
</protein>
<feature type="transmembrane region" description="Helical" evidence="2">
    <location>
        <begin position="212"/>
        <end position="233"/>
    </location>
</feature>
<evidence type="ECO:0000259" key="3">
    <source>
        <dbReference type="Pfam" id="PF20152"/>
    </source>
</evidence>
<keyword evidence="2" id="KW-0812">Transmembrane</keyword>
<evidence type="ECO:0000256" key="2">
    <source>
        <dbReference type="SAM" id="Phobius"/>
    </source>
</evidence>
<feature type="region of interest" description="Disordered" evidence="1">
    <location>
        <begin position="295"/>
        <end position="314"/>
    </location>
</feature>
<proteinExistence type="predicted"/>
<sequence length="329" mass="36738">MASSTLRSDAPFTQLTELETYTLGAWNLAVCSCLFLQGILCAQFAHYMSLNKRDSIWMKLFVAGLVLMTTLKIVQSLAIMWIQNVTTFGDLEAGSNLWCKHWVWKVTIMLEAATAFYVQMFFCRRLWAISRNAYLVIICIVLFLLGLITSVVAIVYIFTSTLELMNRWGGAHLGLVLCGDLLLTGSTICYLLRHSHQCTLPRGPTATILNRLRWVTLQSAAPASLCALINFAGGTIMNATTWTPPLAMVNFIANMVLPQLYVWSAMWTLNSREEICLAAEGCSYTINLLRTSVDGPSNPETTRHQHQEYPDPLVEVKKARLDGPPESMA</sequence>
<comment type="caution">
    <text evidence="4">The sequence shown here is derived from an EMBL/GenBank/DDBJ whole genome shotgun (WGS) entry which is preliminary data.</text>
</comment>
<evidence type="ECO:0000313" key="5">
    <source>
        <dbReference type="Proteomes" id="UP001218218"/>
    </source>
</evidence>
<feature type="transmembrane region" description="Helical" evidence="2">
    <location>
        <begin position="134"/>
        <end position="158"/>
    </location>
</feature>
<keyword evidence="5" id="KW-1185">Reference proteome</keyword>
<dbReference type="AlphaFoldDB" id="A0AAD6ZB22"/>
<keyword evidence="2" id="KW-0472">Membrane</keyword>
<dbReference type="PANTHER" id="PTHR40465:SF1">
    <property type="entry name" value="DUF6534 DOMAIN-CONTAINING PROTEIN"/>
    <property type="match status" value="1"/>
</dbReference>
<feature type="transmembrane region" description="Helical" evidence="2">
    <location>
        <begin position="102"/>
        <end position="122"/>
    </location>
</feature>
<feature type="transmembrane region" description="Helical" evidence="2">
    <location>
        <begin position="25"/>
        <end position="48"/>
    </location>
</feature>
<accession>A0AAD6ZB22</accession>
<dbReference type="PROSITE" id="PS51257">
    <property type="entry name" value="PROKAR_LIPOPROTEIN"/>
    <property type="match status" value="1"/>
</dbReference>
<gene>
    <name evidence="4" type="ORF">DFH08DRAFT_428276</name>
</gene>